<dbReference type="Proteomes" id="UP000054560">
    <property type="component" value="Unassembled WGS sequence"/>
</dbReference>
<organism evidence="1 2">
    <name type="scientific">Sphaeroforma arctica JP610</name>
    <dbReference type="NCBI Taxonomy" id="667725"/>
    <lineage>
        <taxon>Eukaryota</taxon>
        <taxon>Ichthyosporea</taxon>
        <taxon>Ichthyophonida</taxon>
        <taxon>Sphaeroforma</taxon>
    </lineage>
</organism>
<protein>
    <submittedName>
        <fullName evidence="1">Uncharacterized protein</fullName>
    </submittedName>
</protein>
<gene>
    <name evidence="1" type="ORF">SARC_04404</name>
</gene>
<evidence type="ECO:0000313" key="1">
    <source>
        <dbReference type="EMBL" id="KNC83352.1"/>
    </source>
</evidence>
<sequence length="116" mass="12648">MWKPGFYTDRWISQELGANMVGNMPSTATGTTTSHHHDLAHQTIDSHMAKSLNSYEADLAKILTGFEAPAALNPFQETAQQSRSSTAYVQRIRDAAPVGNTAPLMHELSHPIGSDL</sequence>
<reference evidence="1 2" key="1">
    <citation type="submission" date="2011-02" db="EMBL/GenBank/DDBJ databases">
        <title>The Genome Sequence of Sphaeroforma arctica JP610.</title>
        <authorList>
            <consortium name="The Broad Institute Genome Sequencing Platform"/>
            <person name="Russ C."/>
            <person name="Cuomo C."/>
            <person name="Young S.K."/>
            <person name="Zeng Q."/>
            <person name="Gargeya S."/>
            <person name="Alvarado L."/>
            <person name="Berlin A."/>
            <person name="Chapman S.B."/>
            <person name="Chen Z."/>
            <person name="Freedman E."/>
            <person name="Gellesch M."/>
            <person name="Goldberg J."/>
            <person name="Griggs A."/>
            <person name="Gujja S."/>
            <person name="Heilman E."/>
            <person name="Heiman D."/>
            <person name="Howarth C."/>
            <person name="Mehta T."/>
            <person name="Neiman D."/>
            <person name="Pearson M."/>
            <person name="Roberts A."/>
            <person name="Saif S."/>
            <person name="Shea T."/>
            <person name="Shenoy N."/>
            <person name="Sisk P."/>
            <person name="Stolte C."/>
            <person name="Sykes S."/>
            <person name="White J."/>
            <person name="Yandava C."/>
            <person name="Burger G."/>
            <person name="Gray M.W."/>
            <person name="Holland P.W.H."/>
            <person name="King N."/>
            <person name="Lang F.B.F."/>
            <person name="Roger A.J."/>
            <person name="Ruiz-Trillo I."/>
            <person name="Haas B."/>
            <person name="Nusbaum C."/>
            <person name="Birren B."/>
        </authorList>
    </citation>
    <scope>NUCLEOTIDE SEQUENCE [LARGE SCALE GENOMIC DNA]</scope>
    <source>
        <strain evidence="1 2">JP610</strain>
    </source>
</reference>
<keyword evidence="2" id="KW-1185">Reference proteome</keyword>
<name>A0A0L0G2J4_9EUKA</name>
<proteinExistence type="predicted"/>
<evidence type="ECO:0000313" key="2">
    <source>
        <dbReference type="Proteomes" id="UP000054560"/>
    </source>
</evidence>
<dbReference type="EMBL" id="KQ241841">
    <property type="protein sequence ID" value="KNC83352.1"/>
    <property type="molecule type" value="Genomic_DNA"/>
</dbReference>
<dbReference type="RefSeq" id="XP_014157254.1">
    <property type="nucleotide sequence ID" value="XM_014301779.1"/>
</dbReference>
<dbReference type="GeneID" id="25904908"/>
<accession>A0A0L0G2J4</accession>
<dbReference type="AlphaFoldDB" id="A0A0L0G2J4"/>